<dbReference type="Proteomes" id="UP001596241">
    <property type="component" value="Unassembled WGS sequence"/>
</dbReference>
<keyword evidence="4" id="KW-0276">Fatty acid metabolism</keyword>
<organism evidence="8 9">
    <name type="scientific">Streptomyces ramulosus</name>
    <dbReference type="NCBI Taxonomy" id="47762"/>
    <lineage>
        <taxon>Bacteria</taxon>
        <taxon>Bacillati</taxon>
        <taxon>Actinomycetota</taxon>
        <taxon>Actinomycetes</taxon>
        <taxon>Kitasatosporales</taxon>
        <taxon>Streptomycetaceae</taxon>
        <taxon>Streptomyces</taxon>
    </lineage>
</organism>
<keyword evidence="9" id="KW-1185">Reference proteome</keyword>
<evidence type="ECO:0000259" key="7">
    <source>
        <dbReference type="PROSITE" id="PS50075"/>
    </source>
</evidence>
<dbReference type="EMBL" id="JBHSPW010000002">
    <property type="protein sequence ID" value="MFC5892565.1"/>
    <property type="molecule type" value="Genomic_DNA"/>
</dbReference>
<feature type="domain" description="Carrier" evidence="7">
    <location>
        <begin position="3"/>
        <end position="77"/>
    </location>
</feature>
<sequence>MTTATHDRLTALLKEFHDAPAESLTPEATFAELGVDSLTMVEIALRIERTLGIEVGDDELTEDLTLAQAVRLIDAKLPADAA</sequence>
<dbReference type="InterPro" id="IPR003231">
    <property type="entry name" value="ACP"/>
</dbReference>
<dbReference type="SUPFAM" id="SSF47336">
    <property type="entry name" value="ACP-like"/>
    <property type="match status" value="1"/>
</dbReference>
<dbReference type="InterPro" id="IPR020806">
    <property type="entry name" value="PKS_PP-bd"/>
</dbReference>
<evidence type="ECO:0000256" key="3">
    <source>
        <dbReference type="ARBA" id="ARBA00022553"/>
    </source>
</evidence>
<dbReference type="InterPro" id="IPR036736">
    <property type="entry name" value="ACP-like_sf"/>
</dbReference>
<evidence type="ECO:0000313" key="9">
    <source>
        <dbReference type="Proteomes" id="UP001596241"/>
    </source>
</evidence>
<proteinExistence type="predicted"/>
<keyword evidence="3" id="KW-0597">Phosphoprotein</keyword>
<evidence type="ECO:0000256" key="2">
    <source>
        <dbReference type="ARBA" id="ARBA00022516"/>
    </source>
</evidence>
<evidence type="ECO:0000256" key="5">
    <source>
        <dbReference type="ARBA" id="ARBA00023098"/>
    </source>
</evidence>
<dbReference type="RefSeq" id="WP_345088031.1">
    <property type="nucleotide sequence ID" value="NZ_BAAAWG010000013.1"/>
</dbReference>
<dbReference type="InterPro" id="IPR009081">
    <property type="entry name" value="PP-bd_ACP"/>
</dbReference>
<evidence type="ECO:0000256" key="1">
    <source>
        <dbReference type="ARBA" id="ARBA00022450"/>
    </source>
</evidence>
<evidence type="ECO:0000256" key="6">
    <source>
        <dbReference type="ARBA" id="ARBA00023160"/>
    </source>
</evidence>
<keyword evidence="2" id="KW-0444">Lipid biosynthesis</keyword>
<dbReference type="Gene3D" id="1.10.1200.10">
    <property type="entry name" value="ACP-like"/>
    <property type="match status" value="1"/>
</dbReference>
<dbReference type="Pfam" id="PF00550">
    <property type="entry name" value="PP-binding"/>
    <property type="match status" value="1"/>
</dbReference>
<protein>
    <submittedName>
        <fullName evidence="8">Acyl carrier protein</fullName>
    </submittedName>
</protein>
<dbReference type="PANTHER" id="PTHR20863">
    <property type="entry name" value="ACYL CARRIER PROTEIN"/>
    <property type="match status" value="1"/>
</dbReference>
<evidence type="ECO:0000256" key="4">
    <source>
        <dbReference type="ARBA" id="ARBA00022832"/>
    </source>
</evidence>
<keyword evidence="1" id="KW-0596">Phosphopantetheine</keyword>
<keyword evidence="6" id="KW-0275">Fatty acid biosynthesis</keyword>
<reference evidence="9" key="1">
    <citation type="journal article" date="2019" name="Int. J. Syst. Evol. Microbiol.">
        <title>The Global Catalogue of Microorganisms (GCM) 10K type strain sequencing project: providing services to taxonomists for standard genome sequencing and annotation.</title>
        <authorList>
            <consortium name="The Broad Institute Genomics Platform"/>
            <consortium name="The Broad Institute Genome Sequencing Center for Infectious Disease"/>
            <person name="Wu L."/>
            <person name="Ma J."/>
        </authorList>
    </citation>
    <scope>NUCLEOTIDE SEQUENCE [LARGE SCALE GENOMIC DNA]</scope>
    <source>
        <strain evidence="9">CGMCC 1.15809</strain>
    </source>
</reference>
<name>A0ABW1FF41_9ACTN</name>
<dbReference type="PANTHER" id="PTHR20863:SF76">
    <property type="entry name" value="CARRIER DOMAIN-CONTAINING PROTEIN"/>
    <property type="match status" value="1"/>
</dbReference>
<keyword evidence="5" id="KW-0443">Lipid metabolism</keyword>
<evidence type="ECO:0000313" key="8">
    <source>
        <dbReference type="EMBL" id="MFC5892565.1"/>
    </source>
</evidence>
<accession>A0ABW1FF41</accession>
<gene>
    <name evidence="8" type="ORF">ACFP3M_07005</name>
</gene>
<comment type="caution">
    <text evidence="8">The sequence shown here is derived from an EMBL/GenBank/DDBJ whole genome shotgun (WGS) entry which is preliminary data.</text>
</comment>
<dbReference type="SMART" id="SM00823">
    <property type="entry name" value="PKS_PP"/>
    <property type="match status" value="1"/>
</dbReference>
<dbReference type="PROSITE" id="PS50075">
    <property type="entry name" value="CARRIER"/>
    <property type="match status" value="1"/>
</dbReference>